<evidence type="ECO:0000313" key="3">
    <source>
        <dbReference type="EMBL" id="TNU76374.1"/>
    </source>
</evidence>
<proteinExistence type="predicted"/>
<dbReference type="InterPro" id="IPR031493">
    <property type="entry name" value="Zinc_ribbon_15"/>
</dbReference>
<evidence type="ECO:0000313" key="4">
    <source>
        <dbReference type="Proteomes" id="UP000313849"/>
    </source>
</evidence>
<organism evidence="3 4">
    <name type="scientific">Miniimonas arenae</name>
    <dbReference type="NCBI Taxonomy" id="676201"/>
    <lineage>
        <taxon>Bacteria</taxon>
        <taxon>Bacillati</taxon>
        <taxon>Actinomycetota</taxon>
        <taxon>Actinomycetes</taxon>
        <taxon>Micrococcales</taxon>
        <taxon>Beutenbergiaceae</taxon>
        <taxon>Miniimonas</taxon>
    </lineage>
</organism>
<gene>
    <name evidence="3" type="ORF">FH969_03865</name>
</gene>
<feature type="compositionally biased region" description="Basic residues" evidence="1">
    <location>
        <begin position="1"/>
        <end position="20"/>
    </location>
</feature>
<reference evidence="3 4" key="1">
    <citation type="submission" date="2019-06" db="EMBL/GenBank/DDBJ databases">
        <title>Draft genome sequence of Miniimonas arenae KCTC 19750T isolated from sea sand.</title>
        <authorList>
            <person name="Park S.-J."/>
        </authorList>
    </citation>
    <scope>NUCLEOTIDE SEQUENCE [LARGE SCALE GENOMIC DNA]</scope>
    <source>
        <strain evidence="3 4">KCTC 19750</strain>
    </source>
</reference>
<dbReference type="AlphaFoldDB" id="A0A5C5BG55"/>
<evidence type="ECO:0000256" key="1">
    <source>
        <dbReference type="SAM" id="MobiDB-lite"/>
    </source>
</evidence>
<protein>
    <submittedName>
        <fullName evidence="3">Zinc ribbon domain-containing protein</fullName>
    </submittedName>
</protein>
<evidence type="ECO:0000259" key="2">
    <source>
        <dbReference type="Pfam" id="PF17032"/>
    </source>
</evidence>
<comment type="caution">
    <text evidence="3">The sequence shown here is derived from an EMBL/GenBank/DDBJ whole genome shotgun (WGS) entry which is preliminary data.</text>
</comment>
<dbReference type="EMBL" id="VENP01000008">
    <property type="protein sequence ID" value="TNU76374.1"/>
    <property type="molecule type" value="Genomic_DNA"/>
</dbReference>
<dbReference type="OrthoDB" id="4377018at2"/>
<dbReference type="Proteomes" id="UP000313849">
    <property type="component" value="Unassembled WGS sequence"/>
</dbReference>
<sequence length="332" mass="35801">MDPSARRRATHGAGPARRRAGSPAGRLPHPPLAPGALTHDGEPHVGRKCSRVGRLRCVPVIIFGSYVIHHTVGEGHFHCPQCLGQTAYRLRRGRWWLHILFIPLIPMKRAQPFVQCGTCRSRFALGVLGPTELERYRQALGDQFPAHLVGLSTAQLPNEDEPAVGPGVPGLPGMPGVPQAEQVATDPYPVAGTPGAHAVDRYAALGGEWLAVARGVGAEVLRRSSRVTDQGAWRVTRHAWRVGVRDYTEDHVRFDVERLDTSYLPVLVRELVADARLGPAGGRGLVADAVEIAQDNGGLEDAQWEWIVRLGLEAGVGPTAAGEVRDGVLARS</sequence>
<name>A0A5C5BG55_9MICO</name>
<dbReference type="Pfam" id="PF17032">
    <property type="entry name" value="Zn_ribbon_15"/>
    <property type="match status" value="1"/>
</dbReference>
<keyword evidence="4" id="KW-1185">Reference proteome</keyword>
<feature type="domain" description="Zinc-ribbon 15" evidence="2">
    <location>
        <begin position="78"/>
        <end position="123"/>
    </location>
</feature>
<feature type="region of interest" description="Disordered" evidence="1">
    <location>
        <begin position="1"/>
        <end position="43"/>
    </location>
</feature>
<accession>A0A5C5BG55</accession>